<sequence>MTAKLLTYLPSGALQMDSSRVTFGLRKSGNLVFAYRDYKLIQRSIGGDVWIPWTQYDDVYSCTFEAVAPVLFLHGPGARAYMTRNGNQWTFYFAGASVETRFYMFDFMIDTGTGPALITRTPEGAVTFNSRQWPMNVVANVVPAVPPPPIGNPTPPWGRNYPAYTGGTFEVLAAQSSTFEWIVSRWHYQMTPGRLYAASLQWSRGAMMVGGEYTYNRAWNVIEGAYGNVGSMSFWFTTLPGTKFGYEYVTERFYNVPTRLPAAQVIDVTDLPFPYDA</sequence>
<reference evidence="1" key="1">
    <citation type="submission" date="2020-05" db="EMBL/GenBank/DDBJ databases">
        <title>Complete genome sequence of Pseudomonas sp. Sm006.</title>
        <authorList>
            <person name="Takeuchi K."/>
            <person name="Someya N."/>
        </authorList>
    </citation>
    <scope>NUCLEOTIDE SEQUENCE</scope>
    <source>
        <strain evidence="1">Sm006</strain>
    </source>
</reference>
<accession>A0ABM7LES3</accession>
<evidence type="ECO:0000313" key="1">
    <source>
        <dbReference type="EMBL" id="BCD88071.1"/>
    </source>
</evidence>
<keyword evidence="2" id="KW-1185">Reference proteome</keyword>
<gene>
    <name evidence="1" type="ORF">PSm6_44780</name>
</gene>
<dbReference type="RefSeq" id="WP_265168262.1">
    <property type="nucleotide sequence ID" value="NZ_AP023081.1"/>
</dbReference>
<dbReference type="Proteomes" id="UP001064896">
    <property type="component" value="Chromosome"/>
</dbReference>
<dbReference type="EMBL" id="AP023081">
    <property type="protein sequence ID" value="BCD88071.1"/>
    <property type="molecule type" value="Genomic_DNA"/>
</dbReference>
<name>A0ABM7LES3_9PSED</name>
<protein>
    <submittedName>
        <fullName evidence="1">Uncharacterized protein</fullName>
    </submittedName>
</protein>
<evidence type="ECO:0000313" key="2">
    <source>
        <dbReference type="Proteomes" id="UP001064896"/>
    </source>
</evidence>
<proteinExistence type="predicted"/>
<organism evidence="1 2">
    <name type="scientific">Pseudomonas solani</name>
    <dbReference type="NCBI Taxonomy" id="2731552"/>
    <lineage>
        <taxon>Bacteria</taxon>
        <taxon>Pseudomonadati</taxon>
        <taxon>Pseudomonadota</taxon>
        <taxon>Gammaproteobacteria</taxon>
        <taxon>Pseudomonadales</taxon>
        <taxon>Pseudomonadaceae</taxon>
        <taxon>Pseudomonas</taxon>
    </lineage>
</organism>